<gene>
    <name evidence="1" type="ORF">GLIP_3245</name>
</gene>
<name>K6X5H7_9ALTE</name>
<sequence>MFNNKDFSQACENNKAPILEQLLVQFANQAKILEIGSGTGQHVAYFAPALPHLIWQPTDIPDNHGSINAWVEEAKCTNVLPPVPFFIGVDDWLFDDVSGVFSANTTHIMQPNEAKLMMETVAHHLPLSGIFCQYGPFNIDGKFTSHSNAQFDQSLRQRGYGGIRDIAELQQWAKPLSLLEMIQLPANNHLLVWQK</sequence>
<dbReference type="STRING" id="1127673.GLIP_3245"/>
<dbReference type="InterPro" id="IPR010342">
    <property type="entry name" value="DUF938"/>
</dbReference>
<dbReference type="Proteomes" id="UP000006334">
    <property type="component" value="Unassembled WGS sequence"/>
</dbReference>
<dbReference type="SUPFAM" id="SSF53335">
    <property type="entry name" value="S-adenosyl-L-methionine-dependent methyltransferases"/>
    <property type="match status" value="1"/>
</dbReference>
<evidence type="ECO:0000313" key="1">
    <source>
        <dbReference type="EMBL" id="GAC15859.1"/>
    </source>
</evidence>
<organism evidence="1 2">
    <name type="scientific">Aliiglaciecola lipolytica E3</name>
    <dbReference type="NCBI Taxonomy" id="1127673"/>
    <lineage>
        <taxon>Bacteria</taxon>
        <taxon>Pseudomonadati</taxon>
        <taxon>Pseudomonadota</taxon>
        <taxon>Gammaproteobacteria</taxon>
        <taxon>Alteromonadales</taxon>
        <taxon>Alteromonadaceae</taxon>
        <taxon>Aliiglaciecola</taxon>
    </lineage>
</organism>
<reference evidence="1 2" key="1">
    <citation type="journal article" date="2017" name="Antonie Van Leeuwenhoek">
        <title>Rhizobium rhizosphaerae sp. nov., a novel species isolated from rice rhizosphere.</title>
        <authorList>
            <person name="Zhao J.J."/>
            <person name="Zhang J."/>
            <person name="Zhang R.J."/>
            <person name="Zhang C.W."/>
            <person name="Yin H.Q."/>
            <person name="Zhang X.X."/>
        </authorList>
    </citation>
    <scope>NUCLEOTIDE SEQUENCE [LARGE SCALE GENOMIC DNA]</scope>
    <source>
        <strain evidence="1 2">E3</strain>
    </source>
</reference>
<comment type="caution">
    <text evidence="1">The sequence shown here is derived from an EMBL/GenBank/DDBJ whole genome shotgun (WGS) entry which is preliminary data.</text>
</comment>
<dbReference type="PANTHER" id="PTHR20974:SF0">
    <property type="entry name" value="UPF0585 PROTEIN CG18661"/>
    <property type="match status" value="1"/>
</dbReference>
<dbReference type="PANTHER" id="PTHR20974">
    <property type="entry name" value="UPF0585 PROTEIN CG18661"/>
    <property type="match status" value="1"/>
</dbReference>
<dbReference type="EMBL" id="BAEN01000064">
    <property type="protein sequence ID" value="GAC15859.1"/>
    <property type="molecule type" value="Genomic_DNA"/>
</dbReference>
<dbReference type="AlphaFoldDB" id="K6X5H7"/>
<dbReference type="RefSeq" id="WP_008845663.1">
    <property type="nucleotide sequence ID" value="NZ_BAEN01000064.1"/>
</dbReference>
<dbReference type="OrthoDB" id="5563826at2"/>
<dbReference type="Pfam" id="PF06080">
    <property type="entry name" value="DUF938"/>
    <property type="match status" value="1"/>
</dbReference>
<evidence type="ECO:0000313" key="2">
    <source>
        <dbReference type="Proteomes" id="UP000006334"/>
    </source>
</evidence>
<proteinExistence type="predicted"/>
<evidence type="ECO:0008006" key="3">
    <source>
        <dbReference type="Google" id="ProtNLM"/>
    </source>
</evidence>
<dbReference type="eggNOG" id="COG4122">
    <property type="taxonomic scope" value="Bacteria"/>
</dbReference>
<protein>
    <recommendedName>
        <fullName evidence="3">Methylase</fullName>
    </recommendedName>
</protein>
<dbReference type="Gene3D" id="3.40.50.150">
    <property type="entry name" value="Vaccinia Virus protein VP39"/>
    <property type="match status" value="1"/>
</dbReference>
<keyword evidence="2" id="KW-1185">Reference proteome</keyword>
<accession>K6X5H7</accession>
<dbReference type="InterPro" id="IPR029063">
    <property type="entry name" value="SAM-dependent_MTases_sf"/>
</dbReference>